<dbReference type="CTD" id="36377278"/>
<keyword evidence="3" id="KW-0862">Zinc</keyword>
<evidence type="ECO:0000313" key="12">
    <source>
        <dbReference type="WormBase" id="SRAE_1000316600"/>
    </source>
</evidence>
<sequence length="248" mass="28818">MNFECQICFELFTSPGTKHAPYSASCGHIIGKSCIQKLKKYKCKDEFNCPFCNKIIKFENFHPIYLMGDEIINVNSNISNKVLSNNTNKLKDTKKQYNLNEIKSISLNDVKKINHKTDFFNSVISNLKIIDNVRNKTLLEMSNYPFYYGKISRSDAENYLNLRGTVGDYLLRDSESHLGNFTISLKGNKKNRHYLIIFDNETNNCIIGKRIFESFESFIDYFKLHPIYISSDTDEQLFLIKPLPKNIV</sequence>
<dbReference type="InterPro" id="IPR001841">
    <property type="entry name" value="Znf_RING"/>
</dbReference>
<dbReference type="InterPro" id="IPR036860">
    <property type="entry name" value="SH2_dom_sf"/>
</dbReference>
<dbReference type="WormBase" id="SRAE_1000316600">
    <property type="protein sequence ID" value="SRP08869"/>
    <property type="gene ID" value="WBGene00259783"/>
</dbReference>
<evidence type="ECO:0000313" key="9">
    <source>
        <dbReference type="EMBL" id="CEF64913.1"/>
    </source>
</evidence>
<evidence type="ECO:0000256" key="4">
    <source>
        <dbReference type="ARBA" id="ARBA00022999"/>
    </source>
</evidence>
<dbReference type="EMBL" id="LN609528">
    <property type="protein sequence ID" value="CEF64913.1"/>
    <property type="molecule type" value="Genomic_DNA"/>
</dbReference>
<feature type="domain" description="SH2" evidence="7">
    <location>
        <begin position="146"/>
        <end position="243"/>
    </location>
</feature>
<dbReference type="Proteomes" id="UP000035682">
    <property type="component" value="Unplaced"/>
</dbReference>
<dbReference type="RefSeq" id="XP_024504114.1">
    <property type="nucleotide sequence ID" value="XM_024650325.1"/>
</dbReference>
<evidence type="ECO:0000313" key="10">
    <source>
        <dbReference type="Proteomes" id="UP000035682"/>
    </source>
</evidence>
<gene>
    <name evidence="9 11 12" type="ORF">SRAE_1000316600</name>
</gene>
<keyword evidence="1" id="KW-0479">Metal-binding</keyword>
<dbReference type="GO" id="GO:0008270">
    <property type="term" value="F:zinc ion binding"/>
    <property type="evidence" value="ECO:0007669"/>
    <property type="project" value="UniProtKB-KW"/>
</dbReference>
<dbReference type="OrthoDB" id="26539at2759"/>
<dbReference type="AlphaFoldDB" id="A0A090L9U6"/>
<keyword evidence="4 6" id="KW-0727">SH2 domain</keyword>
<keyword evidence="2 5" id="KW-0863">Zinc-finger</keyword>
<dbReference type="GO" id="GO:0035591">
    <property type="term" value="F:signaling adaptor activity"/>
    <property type="evidence" value="ECO:0007669"/>
    <property type="project" value="TreeGrafter"/>
</dbReference>
<name>A0A090L9U6_STRRB</name>
<evidence type="ECO:0000256" key="1">
    <source>
        <dbReference type="ARBA" id="ARBA00022723"/>
    </source>
</evidence>
<dbReference type="SUPFAM" id="SSF55550">
    <property type="entry name" value="SH2 domain"/>
    <property type="match status" value="1"/>
</dbReference>
<dbReference type="GO" id="GO:0016477">
    <property type="term" value="P:cell migration"/>
    <property type="evidence" value="ECO:0007669"/>
    <property type="project" value="TreeGrafter"/>
</dbReference>
<dbReference type="PANTHER" id="PTHR19969:SF5">
    <property type="entry name" value="CRK-LIKE PROTEIN"/>
    <property type="match status" value="1"/>
</dbReference>
<dbReference type="Pfam" id="PF13445">
    <property type="entry name" value="zf-RING_UBOX"/>
    <property type="match status" value="1"/>
</dbReference>
<dbReference type="SUPFAM" id="SSF57850">
    <property type="entry name" value="RING/U-box"/>
    <property type="match status" value="1"/>
</dbReference>
<dbReference type="PANTHER" id="PTHR19969">
    <property type="entry name" value="SH2-SH3 ADAPTOR PROTEIN-RELATED"/>
    <property type="match status" value="1"/>
</dbReference>
<evidence type="ECO:0000256" key="6">
    <source>
        <dbReference type="PROSITE-ProRule" id="PRU00191"/>
    </source>
</evidence>
<evidence type="ECO:0000256" key="2">
    <source>
        <dbReference type="ARBA" id="ARBA00022771"/>
    </source>
</evidence>
<dbReference type="InterPro" id="IPR000980">
    <property type="entry name" value="SH2"/>
</dbReference>
<proteinExistence type="predicted"/>
<evidence type="ECO:0000256" key="5">
    <source>
        <dbReference type="PROSITE-ProRule" id="PRU00175"/>
    </source>
</evidence>
<dbReference type="SMART" id="SM00252">
    <property type="entry name" value="SH2"/>
    <property type="match status" value="1"/>
</dbReference>
<dbReference type="WBParaSite" id="SRAE_1000316600.1">
    <property type="protein sequence ID" value="SRAE_1000316600.1"/>
    <property type="gene ID" value="WBGene00259783"/>
</dbReference>
<dbReference type="InterPro" id="IPR013083">
    <property type="entry name" value="Znf_RING/FYVE/PHD"/>
</dbReference>
<dbReference type="Gene3D" id="3.30.40.10">
    <property type="entry name" value="Zinc/RING finger domain, C3HC4 (zinc finger)"/>
    <property type="match status" value="1"/>
</dbReference>
<protein>
    <submittedName>
        <fullName evidence="9 11">Dreadlocks</fullName>
    </submittedName>
</protein>
<dbReference type="GO" id="GO:0007167">
    <property type="term" value="P:enzyme-linked receptor protein signaling pathway"/>
    <property type="evidence" value="ECO:0007669"/>
    <property type="project" value="TreeGrafter"/>
</dbReference>
<dbReference type="PROSITE" id="PS50001">
    <property type="entry name" value="SH2"/>
    <property type="match status" value="1"/>
</dbReference>
<evidence type="ECO:0000259" key="7">
    <source>
        <dbReference type="PROSITE" id="PS50001"/>
    </source>
</evidence>
<evidence type="ECO:0000313" key="11">
    <source>
        <dbReference type="WBParaSite" id="SRAE_1000316600.1"/>
    </source>
</evidence>
<evidence type="ECO:0000256" key="3">
    <source>
        <dbReference type="ARBA" id="ARBA00022833"/>
    </source>
</evidence>
<organism evidence="9">
    <name type="scientific">Strongyloides ratti</name>
    <name type="common">Parasitic roundworm</name>
    <dbReference type="NCBI Taxonomy" id="34506"/>
    <lineage>
        <taxon>Eukaryota</taxon>
        <taxon>Metazoa</taxon>
        <taxon>Ecdysozoa</taxon>
        <taxon>Nematoda</taxon>
        <taxon>Chromadorea</taxon>
        <taxon>Rhabditida</taxon>
        <taxon>Tylenchina</taxon>
        <taxon>Panagrolaimomorpha</taxon>
        <taxon>Strongyloidoidea</taxon>
        <taxon>Strongyloididae</taxon>
        <taxon>Strongyloides</taxon>
    </lineage>
</organism>
<dbReference type="GeneID" id="36377278"/>
<feature type="domain" description="RING-type" evidence="8">
    <location>
        <begin position="5"/>
        <end position="53"/>
    </location>
</feature>
<evidence type="ECO:0000259" key="8">
    <source>
        <dbReference type="PROSITE" id="PS50089"/>
    </source>
</evidence>
<dbReference type="PROSITE" id="PS50089">
    <property type="entry name" value="ZF_RING_2"/>
    <property type="match status" value="1"/>
</dbReference>
<dbReference type="GO" id="GO:0030971">
    <property type="term" value="F:receptor tyrosine kinase binding"/>
    <property type="evidence" value="ECO:0007669"/>
    <property type="project" value="TreeGrafter"/>
</dbReference>
<dbReference type="STRING" id="34506.A0A090L9U6"/>
<dbReference type="Gene3D" id="3.30.505.10">
    <property type="entry name" value="SH2 domain"/>
    <property type="match status" value="1"/>
</dbReference>
<accession>A0A090L9U6</accession>
<dbReference type="InterPro" id="IPR051184">
    <property type="entry name" value="Tyrosine-phos_adapter"/>
</dbReference>
<reference evidence="9 10" key="1">
    <citation type="submission" date="2014-09" db="EMBL/GenBank/DDBJ databases">
        <authorList>
            <person name="Martin A.A."/>
        </authorList>
    </citation>
    <scope>NUCLEOTIDE SEQUENCE</scope>
    <source>
        <strain evidence="10">ED321</strain>
        <strain evidence="9">ED321 Heterogonic</strain>
    </source>
</reference>
<dbReference type="InterPro" id="IPR027370">
    <property type="entry name" value="Znf-RING_euk"/>
</dbReference>
<keyword evidence="10" id="KW-1185">Reference proteome</keyword>
<dbReference type="Pfam" id="PF00017">
    <property type="entry name" value="SH2"/>
    <property type="match status" value="1"/>
</dbReference>
<dbReference type="GO" id="GO:0005737">
    <property type="term" value="C:cytoplasm"/>
    <property type="evidence" value="ECO:0007669"/>
    <property type="project" value="TreeGrafter"/>
</dbReference>
<reference evidence="11" key="2">
    <citation type="submission" date="2020-12" db="UniProtKB">
        <authorList>
            <consortium name="WormBaseParasite"/>
        </authorList>
    </citation>
    <scope>IDENTIFICATION</scope>
</reference>
<dbReference type="PRINTS" id="PR00401">
    <property type="entry name" value="SH2DOMAIN"/>
</dbReference>